<dbReference type="GO" id="GO:0016020">
    <property type="term" value="C:membrane"/>
    <property type="evidence" value="ECO:0007669"/>
    <property type="project" value="InterPro"/>
</dbReference>
<evidence type="ECO:0000256" key="8">
    <source>
        <dbReference type="ARBA" id="ARBA00046280"/>
    </source>
</evidence>
<dbReference type="GO" id="GO:0016192">
    <property type="term" value="P:vesicle-mediated transport"/>
    <property type="evidence" value="ECO:0007669"/>
    <property type="project" value="InterPro"/>
</dbReference>
<dbReference type="GO" id="GO:0012505">
    <property type="term" value="C:endomembrane system"/>
    <property type="evidence" value="ECO:0007669"/>
    <property type="project" value="UniProtKB-SubCell"/>
</dbReference>
<evidence type="ECO:0000256" key="9">
    <source>
        <dbReference type="PROSITE-ProRule" id="PRU00290"/>
    </source>
</evidence>
<dbReference type="InterPro" id="IPR010908">
    <property type="entry name" value="Longin_dom"/>
</dbReference>
<keyword evidence="2" id="KW-0813">Transport</keyword>
<dbReference type="Gene3D" id="1.20.5.110">
    <property type="match status" value="1"/>
</dbReference>
<protein>
    <recommendedName>
        <fullName evidence="7">Synaptobrevin homolog YKT6</fullName>
    </recommendedName>
</protein>
<accession>A0AAD7C7W1</accession>
<dbReference type="GO" id="GO:0015031">
    <property type="term" value="P:protein transport"/>
    <property type="evidence" value="ECO:0007669"/>
    <property type="project" value="UniProtKB-KW"/>
</dbReference>
<dbReference type="InterPro" id="IPR051097">
    <property type="entry name" value="Synaptobrevin-like_transport"/>
</dbReference>
<evidence type="ECO:0000256" key="7">
    <source>
        <dbReference type="ARBA" id="ARBA00026133"/>
    </source>
</evidence>
<evidence type="ECO:0000256" key="5">
    <source>
        <dbReference type="ARBA" id="ARBA00022989"/>
    </source>
</evidence>
<feature type="domain" description="Longin" evidence="11">
    <location>
        <begin position="14"/>
        <end position="62"/>
    </location>
</feature>
<keyword evidence="9" id="KW-0175">Coiled coil</keyword>
<keyword evidence="14" id="KW-1185">Reference proteome</keyword>
<gene>
    <name evidence="13" type="ORF">FB45DRAFT_976318</name>
</gene>
<evidence type="ECO:0000256" key="1">
    <source>
        <dbReference type="ARBA" id="ARBA00008025"/>
    </source>
</evidence>
<dbReference type="PROSITE" id="PS50859">
    <property type="entry name" value="LONGIN"/>
    <property type="match status" value="1"/>
</dbReference>
<dbReference type="CDD" id="cd15843">
    <property type="entry name" value="R-SNARE"/>
    <property type="match status" value="1"/>
</dbReference>
<dbReference type="PANTHER" id="PTHR21136">
    <property type="entry name" value="SNARE PROTEINS"/>
    <property type="match status" value="1"/>
</dbReference>
<organism evidence="13 14">
    <name type="scientific">Roridomyces roridus</name>
    <dbReference type="NCBI Taxonomy" id="1738132"/>
    <lineage>
        <taxon>Eukaryota</taxon>
        <taxon>Fungi</taxon>
        <taxon>Dikarya</taxon>
        <taxon>Basidiomycota</taxon>
        <taxon>Agaricomycotina</taxon>
        <taxon>Agaricomycetes</taxon>
        <taxon>Agaricomycetidae</taxon>
        <taxon>Agaricales</taxon>
        <taxon>Marasmiineae</taxon>
        <taxon>Mycenaceae</taxon>
        <taxon>Roridomyces</taxon>
    </lineage>
</organism>
<dbReference type="Gene3D" id="3.30.450.50">
    <property type="entry name" value="Longin domain"/>
    <property type="match status" value="1"/>
</dbReference>
<dbReference type="EMBL" id="JARKIF010000004">
    <property type="protein sequence ID" value="KAJ7641638.1"/>
    <property type="molecule type" value="Genomic_DNA"/>
</dbReference>
<dbReference type="Pfam" id="PF00957">
    <property type="entry name" value="Synaptobrevin"/>
    <property type="match status" value="1"/>
</dbReference>
<evidence type="ECO:0000256" key="4">
    <source>
        <dbReference type="ARBA" id="ARBA00022927"/>
    </source>
</evidence>
<comment type="subcellular location">
    <subcellularLocation>
        <location evidence="8">Endomembrane system</location>
        <topology evidence="8">Single-pass type IV membrane protein</topology>
    </subcellularLocation>
</comment>
<reference evidence="13" key="1">
    <citation type="submission" date="2023-03" db="EMBL/GenBank/DDBJ databases">
        <title>Massive genome expansion in bonnet fungi (Mycena s.s.) driven by repeated elements and novel gene families across ecological guilds.</title>
        <authorList>
            <consortium name="Lawrence Berkeley National Laboratory"/>
            <person name="Harder C.B."/>
            <person name="Miyauchi S."/>
            <person name="Viragh M."/>
            <person name="Kuo A."/>
            <person name="Thoen E."/>
            <person name="Andreopoulos B."/>
            <person name="Lu D."/>
            <person name="Skrede I."/>
            <person name="Drula E."/>
            <person name="Henrissat B."/>
            <person name="Morin E."/>
            <person name="Kohler A."/>
            <person name="Barry K."/>
            <person name="LaButti K."/>
            <person name="Morin E."/>
            <person name="Salamov A."/>
            <person name="Lipzen A."/>
            <person name="Mereny Z."/>
            <person name="Hegedus B."/>
            <person name="Baldrian P."/>
            <person name="Stursova M."/>
            <person name="Weitz H."/>
            <person name="Taylor A."/>
            <person name="Grigoriev I.V."/>
            <person name="Nagy L.G."/>
            <person name="Martin F."/>
            <person name="Kauserud H."/>
        </authorList>
    </citation>
    <scope>NUCLEOTIDE SEQUENCE</scope>
    <source>
        <strain evidence="13">9284</strain>
    </source>
</reference>
<evidence type="ECO:0000256" key="10">
    <source>
        <dbReference type="SAM" id="Phobius"/>
    </source>
</evidence>
<keyword evidence="3 10" id="KW-0812">Transmembrane</keyword>
<dbReference type="CDD" id="cd14824">
    <property type="entry name" value="Longin"/>
    <property type="match status" value="1"/>
</dbReference>
<evidence type="ECO:0000259" key="12">
    <source>
        <dbReference type="PROSITE" id="PS50892"/>
    </source>
</evidence>
<dbReference type="FunFam" id="1.20.5.110:FF:000004">
    <property type="entry name" value="Vesicle-associated membrane protein 7"/>
    <property type="match status" value="1"/>
</dbReference>
<dbReference type="InterPro" id="IPR011012">
    <property type="entry name" value="Longin-like_dom_sf"/>
</dbReference>
<evidence type="ECO:0000256" key="3">
    <source>
        <dbReference type="ARBA" id="ARBA00022692"/>
    </source>
</evidence>
<dbReference type="GO" id="GO:0005737">
    <property type="term" value="C:cytoplasm"/>
    <property type="evidence" value="ECO:0007669"/>
    <property type="project" value="UniProtKB-ARBA"/>
</dbReference>
<dbReference type="PANTHER" id="PTHR21136:SF168">
    <property type="entry name" value="VESICLE-ASSOCIATED MEMBRANE PROTEIN 9"/>
    <property type="match status" value="1"/>
</dbReference>
<evidence type="ECO:0000313" key="14">
    <source>
        <dbReference type="Proteomes" id="UP001221142"/>
    </source>
</evidence>
<proteinExistence type="inferred from homology"/>
<dbReference type="PRINTS" id="PR00219">
    <property type="entry name" value="SYNAPTOBREVN"/>
</dbReference>
<comment type="caution">
    <text evidence="13">The sequence shown here is derived from an EMBL/GenBank/DDBJ whole genome shotgun (WGS) entry which is preliminary data.</text>
</comment>
<name>A0AAD7C7W1_9AGAR</name>
<keyword evidence="4" id="KW-0653">Protein transport</keyword>
<dbReference type="Pfam" id="PF13774">
    <property type="entry name" value="Longin"/>
    <property type="match status" value="1"/>
</dbReference>
<feature type="transmembrane region" description="Helical" evidence="10">
    <location>
        <begin position="124"/>
        <end position="143"/>
    </location>
</feature>
<dbReference type="PROSITE" id="PS50892">
    <property type="entry name" value="V_SNARE"/>
    <property type="match status" value="1"/>
</dbReference>
<keyword evidence="6 10" id="KW-0472">Membrane</keyword>
<evidence type="ECO:0000256" key="6">
    <source>
        <dbReference type="ARBA" id="ARBA00023136"/>
    </source>
</evidence>
<evidence type="ECO:0000259" key="11">
    <source>
        <dbReference type="PROSITE" id="PS50859"/>
    </source>
</evidence>
<dbReference type="AlphaFoldDB" id="A0AAD7C7W1"/>
<evidence type="ECO:0000313" key="13">
    <source>
        <dbReference type="EMBL" id="KAJ7641638.1"/>
    </source>
</evidence>
<evidence type="ECO:0000256" key="2">
    <source>
        <dbReference type="ARBA" id="ARBA00022448"/>
    </source>
</evidence>
<feature type="domain" description="V-SNARE coiled-coil homology" evidence="12">
    <location>
        <begin position="60"/>
        <end position="120"/>
    </location>
</feature>
<dbReference type="Proteomes" id="UP001221142">
    <property type="component" value="Unassembled WGS sequence"/>
</dbReference>
<dbReference type="SUPFAM" id="SSF64356">
    <property type="entry name" value="SNARE-like"/>
    <property type="match status" value="1"/>
</dbReference>
<dbReference type="InterPro" id="IPR001388">
    <property type="entry name" value="Synaptobrevin-like"/>
</dbReference>
<keyword evidence="5 10" id="KW-1133">Transmembrane helix</keyword>
<dbReference type="InterPro" id="IPR042855">
    <property type="entry name" value="V_SNARE_CC"/>
</dbReference>
<dbReference type="SMART" id="SM01270">
    <property type="entry name" value="Longin"/>
    <property type="match status" value="1"/>
</dbReference>
<sequence>MNSLSEQKHGAPTQTILPNIPPNDSKLTYIYGQYQFHCISEGGFTYLVMADDSAGHALCLFFRAQTELNQVKDIMVQNVEQIVNRGERIELLVEKTDVMAGQATAFRRDAKSVRRQMWWKNTKVMAFCGTVALVFLWIFISQFCV</sequence>
<comment type="similarity">
    <text evidence="1">Belongs to the synaptobrevin family.</text>
</comment>
<dbReference type="SUPFAM" id="SSF58038">
    <property type="entry name" value="SNARE fusion complex"/>
    <property type="match status" value="1"/>
</dbReference>